<accession>A0A5E6MGR8</accession>
<gene>
    <name evidence="2" type="primary">soj</name>
    <name evidence="2" type="ORF">MAMT_00226</name>
</gene>
<dbReference type="OrthoDB" id="9791162at2"/>
<dbReference type="SUPFAM" id="SSF52540">
    <property type="entry name" value="P-loop containing nucleoside triphosphate hydrolases"/>
    <property type="match status" value="1"/>
</dbReference>
<keyword evidence="2" id="KW-0378">Hydrolase</keyword>
<dbReference type="InterPro" id="IPR050678">
    <property type="entry name" value="DNA_Partitioning_ATPase"/>
</dbReference>
<evidence type="ECO:0000259" key="1">
    <source>
        <dbReference type="Pfam" id="PF13614"/>
    </source>
</evidence>
<dbReference type="Pfam" id="PF13614">
    <property type="entry name" value="AAA_31"/>
    <property type="match status" value="1"/>
</dbReference>
<dbReference type="Proteomes" id="UP000334923">
    <property type="component" value="Unassembled WGS sequence"/>
</dbReference>
<evidence type="ECO:0000313" key="2">
    <source>
        <dbReference type="EMBL" id="VVM04674.1"/>
    </source>
</evidence>
<name>A0A5E6MGR8_9BACT</name>
<feature type="domain" description="AAA" evidence="1">
    <location>
        <begin position="1"/>
        <end position="200"/>
    </location>
</feature>
<dbReference type="AlphaFoldDB" id="A0A5E6MGR8"/>
<dbReference type="PANTHER" id="PTHR13696:SF99">
    <property type="entry name" value="COBYRINIC ACID AC-DIAMIDE SYNTHASE"/>
    <property type="match status" value="1"/>
</dbReference>
<dbReference type="Gene3D" id="3.40.50.300">
    <property type="entry name" value="P-loop containing nucleotide triphosphate hydrolases"/>
    <property type="match status" value="1"/>
</dbReference>
<dbReference type="CDD" id="cd02042">
    <property type="entry name" value="ParAB_family"/>
    <property type="match status" value="1"/>
</dbReference>
<dbReference type="InterPro" id="IPR027417">
    <property type="entry name" value="P-loop_NTPase"/>
</dbReference>
<dbReference type="EC" id="3.6.-.-" evidence="2"/>
<reference evidence="2 3" key="1">
    <citation type="submission" date="2019-09" db="EMBL/GenBank/DDBJ databases">
        <authorList>
            <person name="Cremers G."/>
        </authorList>
    </citation>
    <scope>NUCLEOTIDE SEQUENCE [LARGE SCALE GENOMIC DNA]</scope>
    <source>
        <strain evidence="2">4A</strain>
    </source>
</reference>
<dbReference type="GO" id="GO:0016787">
    <property type="term" value="F:hydrolase activity"/>
    <property type="evidence" value="ECO:0007669"/>
    <property type="project" value="UniProtKB-KW"/>
</dbReference>
<organism evidence="2 3">
    <name type="scientific">Methylacidimicrobium tartarophylax</name>
    <dbReference type="NCBI Taxonomy" id="1041768"/>
    <lineage>
        <taxon>Bacteria</taxon>
        <taxon>Pseudomonadati</taxon>
        <taxon>Verrucomicrobiota</taxon>
        <taxon>Methylacidimicrobium</taxon>
    </lineage>
</organism>
<dbReference type="RefSeq" id="WP_142659103.1">
    <property type="nucleotide sequence ID" value="NZ_CABFVA020000008.1"/>
</dbReference>
<sequence>MKIIAFFNNKGGVGKTSLVYHLAWMYADLGLTVLAADLDPQANLSAMFLEEDRLQELWPDGLHPDTLLGVIQPIFKGTGDIQSPHLETVEADGRCLDLLVGDLGLSSFEDKLSDAWPRCLDADEAAFRTISAFYRALLAAAQSQEADLILVDVGPNLGAINRAAILAAHHVVIPLAPDLFSLQGLRNLGPTFRNWRSGWEERLEKNPAPELPLPAPEMQPAGYVVMQHAVRLDRPVQSYARWMEQIPTEYREAVLGQAAEEAIRGVNDPHCLASLKRCPSLMLMAQEARKPIFLLRPADGAIGSHAAAVQDCYQDFRTLALRIADRCGIPVALPGRG</sequence>
<dbReference type="EMBL" id="CABFVA020000008">
    <property type="protein sequence ID" value="VVM04674.1"/>
    <property type="molecule type" value="Genomic_DNA"/>
</dbReference>
<protein>
    <submittedName>
        <fullName evidence="2">Sporulation initiation inhibitor protein Soj</fullName>
        <ecNumber evidence="2">3.6.-.-</ecNumber>
    </submittedName>
</protein>
<keyword evidence="3" id="KW-1185">Reference proteome</keyword>
<proteinExistence type="predicted"/>
<dbReference type="PANTHER" id="PTHR13696">
    <property type="entry name" value="P-LOOP CONTAINING NUCLEOSIDE TRIPHOSPHATE HYDROLASE"/>
    <property type="match status" value="1"/>
</dbReference>
<evidence type="ECO:0000313" key="3">
    <source>
        <dbReference type="Proteomes" id="UP000334923"/>
    </source>
</evidence>
<dbReference type="InterPro" id="IPR025669">
    <property type="entry name" value="AAA_dom"/>
</dbReference>